<gene>
    <name evidence="5" type="primary">amdA</name>
    <name evidence="5" type="ORF">CPELA_00840</name>
</gene>
<evidence type="ECO:0000256" key="3">
    <source>
        <dbReference type="ARBA" id="ARBA00012922"/>
    </source>
</evidence>
<feature type="domain" description="Amidase" evidence="4">
    <location>
        <begin position="195"/>
        <end position="354"/>
    </location>
</feature>
<dbReference type="InterPro" id="IPR020556">
    <property type="entry name" value="Amidase_CS"/>
</dbReference>
<organism evidence="5 6">
    <name type="scientific">Corynebacterium pelargi</name>
    <dbReference type="NCBI Taxonomy" id="1471400"/>
    <lineage>
        <taxon>Bacteria</taxon>
        <taxon>Bacillati</taxon>
        <taxon>Actinomycetota</taxon>
        <taxon>Actinomycetes</taxon>
        <taxon>Mycobacteriales</taxon>
        <taxon>Corynebacteriaceae</taxon>
        <taxon>Corynebacterium</taxon>
    </lineage>
</organism>
<protein>
    <recommendedName>
        <fullName evidence="3">amidase</fullName>
        <ecNumber evidence="3">3.5.1.4</ecNumber>
    </recommendedName>
</protein>
<dbReference type="InterPro" id="IPR023631">
    <property type="entry name" value="Amidase_dom"/>
</dbReference>
<keyword evidence="5" id="KW-0378">Hydrolase</keyword>
<evidence type="ECO:0000259" key="4">
    <source>
        <dbReference type="Pfam" id="PF01425"/>
    </source>
</evidence>
<dbReference type="InterPro" id="IPR000120">
    <property type="entry name" value="Amidase"/>
</dbReference>
<dbReference type="PROSITE" id="PS00571">
    <property type="entry name" value="AMIDASES"/>
    <property type="match status" value="1"/>
</dbReference>
<dbReference type="OrthoDB" id="5175573at2"/>
<accession>A0A410W606</accession>
<dbReference type="EC" id="3.5.1.4" evidence="3"/>
<comment type="catalytic activity">
    <reaction evidence="1">
        <text>a monocarboxylic acid amide + H2O = a monocarboxylate + NH4(+)</text>
        <dbReference type="Rhea" id="RHEA:12020"/>
        <dbReference type="ChEBI" id="CHEBI:15377"/>
        <dbReference type="ChEBI" id="CHEBI:28938"/>
        <dbReference type="ChEBI" id="CHEBI:35757"/>
        <dbReference type="ChEBI" id="CHEBI:83628"/>
        <dbReference type="EC" id="3.5.1.4"/>
    </reaction>
</comment>
<dbReference type="Pfam" id="PF01425">
    <property type="entry name" value="Amidase"/>
    <property type="match status" value="2"/>
</dbReference>
<dbReference type="RefSeq" id="WP_128889051.1">
    <property type="nucleotide sequence ID" value="NZ_BMCX01000004.1"/>
</dbReference>
<evidence type="ECO:0000313" key="5">
    <source>
        <dbReference type="EMBL" id="QAU51469.1"/>
    </source>
</evidence>
<sequence>MHQDVETLAQAVATMDPSEHGFAYFDSEAAHRQVGALGDLSGWIIPAKDLSDVKGMPTTFGNISRTRMPTETDPFLAALQARGAIIPGKTLTCEMGLSAYTEPVGQPAPVAPSGLTPGGSSGGAAVAVARGLVRVAHGSDGGGSIRIPAACCNIVGFKPPHNTRRANPVAQGFLSSTLADVHRLYRIPPQSAQRQRIGVLLEPVHAEVEVAEHMLRAVDHAASLLAAAGHEVRMVQRPYGDAPFQAFADILALRSSNIPGEASPLVEWLRERGTHISRQRAKVATEEFLSVHQQLLAAWDIDILLSPTLAFDPPPIGYFSSMAPEEDFHAQTQWTPWATMCNMAGIGAISLPAQGASIHLAAIRSSIPQLLAVAAQAAQNSVHS</sequence>
<dbReference type="GO" id="GO:0004040">
    <property type="term" value="F:amidase activity"/>
    <property type="evidence" value="ECO:0007669"/>
    <property type="project" value="UniProtKB-EC"/>
</dbReference>
<dbReference type="AlphaFoldDB" id="A0A410W606"/>
<feature type="domain" description="Amidase" evidence="4">
    <location>
        <begin position="34"/>
        <end position="163"/>
    </location>
</feature>
<dbReference type="SUPFAM" id="SSF75304">
    <property type="entry name" value="Amidase signature (AS) enzymes"/>
    <property type="match status" value="1"/>
</dbReference>
<dbReference type="Gene3D" id="3.90.1300.10">
    <property type="entry name" value="Amidase signature (AS) domain"/>
    <property type="match status" value="1"/>
</dbReference>
<dbReference type="Proteomes" id="UP000288929">
    <property type="component" value="Chromosome"/>
</dbReference>
<evidence type="ECO:0000313" key="6">
    <source>
        <dbReference type="Proteomes" id="UP000288929"/>
    </source>
</evidence>
<proteinExistence type="inferred from homology"/>
<name>A0A410W606_9CORY</name>
<comment type="similarity">
    <text evidence="2">Belongs to the amidase family.</text>
</comment>
<dbReference type="EMBL" id="CP035299">
    <property type="protein sequence ID" value="QAU51469.1"/>
    <property type="molecule type" value="Genomic_DNA"/>
</dbReference>
<dbReference type="KEGG" id="cpeg:CPELA_00840"/>
<dbReference type="PANTHER" id="PTHR11895">
    <property type="entry name" value="TRANSAMIDASE"/>
    <property type="match status" value="1"/>
</dbReference>
<keyword evidence="6" id="KW-1185">Reference proteome</keyword>
<evidence type="ECO:0000256" key="2">
    <source>
        <dbReference type="ARBA" id="ARBA00009199"/>
    </source>
</evidence>
<reference evidence="5 6" key="1">
    <citation type="submission" date="2019-01" db="EMBL/GenBank/DDBJ databases">
        <authorList>
            <person name="Ruckert C."/>
            <person name="Busche T."/>
            <person name="Kalinowski J."/>
        </authorList>
    </citation>
    <scope>NUCLEOTIDE SEQUENCE [LARGE SCALE GENOMIC DNA]</scope>
    <source>
        <strain evidence="5 6">136/3</strain>
    </source>
</reference>
<dbReference type="PANTHER" id="PTHR11895:SF7">
    <property type="entry name" value="GLUTAMYL-TRNA(GLN) AMIDOTRANSFERASE SUBUNIT A, MITOCHONDRIAL"/>
    <property type="match status" value="1"/>
</dbReference>
<dbReference type="InterPro" id="IPR036928">
    <property type="entry name" value="AS_sf"/>
</dbReference>
<evidence type="ECO:0000256" key="1">
    <source>
        <dbReference type="ARBA" id="ARBA00001311"/>
    </source>
</evidence>